<name>A0ABQ9IDQ2_9NEOP</name>
<dbReference type="InterPro" id="IPR012464">
    <property type="entry name" value="DUF1676"/>
</dbReference>
<proteinExistence type="predicted"/>
<keyword evidence="4" id="KW-1185">Reference proteome</keyword>
<keyword evidence="2" id="KW-0812">Transmembrane</keyword>
<evidence type="ECO:0000256" key="2">
    <source>
        <dbReference type="SAM" id="Phobius"/>
    </source>
</evidence>
<gene>
    <name evidence="3" type="ORF">PR048_000101</name>
</gene>
<protein>
    <submittedName>
        <fullName evidence="3">Uncharacterized protein</fullName>
    </submittedName>
</protein>
<dbReference type="PANTHER" id="PTHR21879">
    <property type="entry name" value="FI03362P-RELATED-RELATED"/>
    <property type="match status" value="1"/>
</dbReference>
<keyword evidence="2" id="KW-1133">Transmembrane helix</keyword>
<reference evidence="3 4" key="1">
    <citation type="submission" date="2023-02" db="EMBL/GenBank/DDBJ databases">
        <title>LHISI_Scaffold_Assembly.</title>
        <authorList>
            <person name="Stuart O.P."/>
            <person name="Cleave R."/>
            <person name="Magrath M.J.L."/>
            <person name="Mikheyev A.S."/>
        </authorList>
    </citation>
    <scope>NUCLEOTIDE SEQUENCE [LARGE SCALE GENOMIC DNA]</scope>
    <source>
        <strain evidence="3">Daus_M_001</strain>
        <tissue evidence="3">Leg muscle</tissue>
    </source>
</reference>
<feature type="region of interest" description="Disordered" evidence="1">
    <location>
        <begin position="278"/>
        <end position="315"/>
    </location>
</feature>
<dbReference type="Pfam" id="PF07898">
    <property type="entry name" value="DUF1676"/>
    <property type="match status" value="1"/>
</dbReference>
<feature type="compositionally biased region" description="Low complexity" evidence="1">
    <location>
        <begin position="149"/>
        <end position="166"/>
    </location>
</feature>
<organism evidence="3 4">
    <name type="scientific">Dryococelus australis</name>
    <dbReference type="NCBI Taxonomy" id="614101"/>
    <lineage>
        <taxon>Eukaryota</taxon>
        <taxon>Metazoa</taxon>
        <taxon>Ecdysozoa</taxon>
        <taxon>Arthropoda</taxon>
        <taxon>Hexapoda</taxon>
        <taxon>Insecta</taxon>
        <taxon>Pterygota</taxon>
        <taxon>Neoptera</taxon>
        <taxon>Polyneoptera</taxon>
        <taxon>Phasmatodea</taxon>
        <taxon>Verophasmatodea</taxon>
        <taxon>Anareolatae</taxon>
        <taxon>Phasmatidae</taxon>
        <taxon>Eurycanthinae</taxon>
        <taxon>Dryococelus</taxon>
    </lineage>
</organism>
<feature type="region of interest" description="Disordered" evidence="1">
    <location>
        <begin position="140"/>
        <end position="262"/>
    </location>
</feature>
<evidence type="ECO:0000313" key="4">
    <source>
        <dbReference type="Proteomes" id="UP001159363"/>
    </source>
</evidence>
<keyword evidence="2" id="KW-0472">Membrane</keyword>
<dbReference type="EMBL" id="JARBHB010000001">
    <property type="protein sequence ID" value="KAJ8894794.1"/>
    <property type="molecule type" value="Genomic_DNA"/>
</dbReference>
<feature type="region of interest" description="Disordered" evidence="1">
    <location>
        <begin position="550"/>
        <end position="578"/>
    </location>
</feature>
<evidence type="ECO:0000313" key="3">
    <source>
        <dbReference type="EMBL" id="KAJ8894794.1"/>
    </source>
</evidence>
<accession>A0ABQ9IDQ2</accession>
<feature type="transmembrane region" description="Helical" evidence="2">
    <location>
        <begin position="436"/>
        <end position="454"/>
    </location>
</feature>
<comment type="caution">
    <text evidence="3">The sequence shown here is derived from an EMBL/GenBank/DDBJ whole genome shotgun (WGS) entry which is preliminary data.</text>
</comment>
<evidence type="ECO:0000256" key="1">
    <source>
        <dbReference type="SAM" id="MobiDB-lite"/>
    </source>
</evidence>
<dbReference type="Proteomes" id="UP001159363">
    <property type="component" value="Chromosome 1"/>
</dbReference>
<sequence>MMFLLEMTYHMCWPLTPRICDCHKTAPPTYPRPSHCEAPPAPGRSGRIREESPSLCKDMPRRCSLMLLLLVSSSAQQPPANNSSSAEGNKTPLEVVVKQRPAEHAPRRNASDEELTNEVVDKGGSSVVADQGGTFEVVVERSSSKIPDDSVVTKSPSVSSVSSAPDVDVEGRLSEVGGRNLSEVAVGQSPSEAADARFSPEVPVERSPSEVGGRNLSEVGGRNLSEVGGRNLSEVAVGQSPSEAADARFSPEVPVERSPSEVGGSILPEAVIERKLSKADSGKSLPDVNVEVSRSDAARGRSLPEVSGKSPEDNRTMEDCWSDLDVDCLRRTASRRMAEMWRQDEVELTDCLVLERLEEADGEGRAVAWDEGLGLDKVSLNLEKVLASRALLLSLWGDVGVRLARSKENPGYMEVAFTLGRHADEQSGKGNKMSKMLLPLLLGFKTAGAIILAITAIKVLLVKALLVSKLALLAAVFLLLKKLLSSVGEQQHYPFLYSHYPLPYHHDYQQHTEYMPQHAYYTAPSAYAAGHYGASGAGFALSGDGDLQAHYSDNHPETAPPGDGGNSTAGARRDMPYRLPPSMLRDTGTCFLLLI</sequence>
<feature type="region of interest" description="Disordered" evidence="1">
    <location>
        <begin position="30"/>
        <end position="54"/>
    </location>
</feature>